<proteinExistence type="predicted"/>
<dbReference type="SUPFAM" id="SSF82185">
    <property type="entry name" value="Histone H3 K4-specific methyltransferase SET7/9 N-terminal domain"/>
    <property type="match status" value="1"/>
</dbReference>
<evidence type="ECO:0000313" key="4">
    <source>
        <dbReference type="EMBL" id="CAL5982886.1"/>
    </source>
</evidence>
<comment type="caution">
    <text evidence="3">The sequence shown here is derived from an EMBL/GenBank/DDBJ whole genome shotgun (WGS) entry which is preliminary data.</text>
</comment>
<feature type="compositionally biased region" description="Low complexity" evidence="2">
    <location>
        <begin position="661"/>
        <end position="675"/>
    </location>
</feature>
<sequence length="1050" mass="119499">MDQPPVKVGTMFDYNSIYVGEVQNNAKNGLGIQIFHDGTIYTGTFANNVFEGNGAILQNKKQEIGRFIQGTVYQLDKDKKPLSTEKQNKWRNEFHEYINNDNVSEFKQKFNNNSRILFSCLYQQQQKQQLETHQLQFKSTNDINIKEQINENITILQQQRDQATQNCIDYENKVIEMLENEKWYNTTIEQLIDKFEQLKIENEQIKEEFRQLKAEQSKNIKTFKNLNNSHNVNTQPELQSEDSKCNNIQPAGWCNIKYPNGNNLKGQLNNNILTDLRLIFANRDGLKLNITASINLNNDFLDKINNEELQMILLTEEEQKTAMKLLHKNQVNENICEISFPKGNILRGEIENQKVKNAVLTFKNGDVIPIIGEISIEQDLIQRVNINSYLDVALIKDEIEKDNEIKYIIYKDQNGEAVNEQQPKSQTNENKQVDQIDQKPEILDQIIENANNTCLIAFSNGKSIKGQHQQNCIVNPTITSENGEQIPLQQSIEIQSELFNLLNQNDILDLSKLSEEQKFKVQNDNIDCSVVFPNGNTLSGKLRQCFFENPVLTFKNNQVIFINENVKILNETVLKLVKSEQLEENQLPNNNHTQQQDHEDNQQQLLKEPYLAPKVEDNSTKYNQINLDSNQFIRQQNNTQNAINIGPNTNGPIQNKTGVGTENDQTTNDENQNQTQEEDESQNQNEVKISNEQNQTNEDQQGQNDEQTTQNDNSGTKPTVSEPDALQSSNTEKAKIGSENTNQKIVNGGQTNKPNNSDVTAQNNQNITDYEIDEKSNSIAIDSASEKPTTNSQSDHSQMKTLKNVNIQHLEGQKDNSTLILNEEPREQNPTNPIIVSEENGLTKSNQVPQQMAEQISSGTGTQKVNDSQNVDSEETGEQNQESSSESIVISSDSEEENKSQTNKEQQNENKVEEEKEAEENNEEQQDGNKEDEDKKEDSSKQQDANINQSKVEDQIDKNGKVGEVNVNANMTQAGNKDENQNIQNTEKIDENKEQQVPQLHNIVENTNAKLETNIIESTDNSQVVGNQNPANEEEINSSDIDMGESSEEK</sequence>
<feature type="compositionally biased region" description="Low complexity" evidence="2">
    <location>
        <begin position="878"/>
        <end position="892"/>
    </location>
</feature>
<accession>A0AA86RRA8</accession>
<dbReference type="EMBL" id="CAXDID020000015">
    <property type="protein sequence ID" value="CAL5982886.1"/>
    <property type="molecule type" value="Genomic_DNA"/>
</dbReference>
<feature type="coiled-coil region" evidence="1">
    <location>
        <begin position="146"/>
        <end position="218"/>
    </location>
</feature>
<feature type="region of interest" description="Disordered" evidence="2">
    <location>
        <begin position="641"/>
        <end position="762"/>
    </location>
</feature>
<feature type="region of interest" description="Disordered" evidence="2">
    <location>
        <begin position="1016"/>
        <end position="1050"/>
    </location>
</feature>
<protein>
    <submittedName>
        <fullName evidence="4">Hypothetical_protein</fullName>
    </submittedName>
</protein>
<evidence type="ECO:0000313" key="5">
    <source>
        <dbReference type="Proteomes" id="UP001642409"/>
    </source>
</evidence>
<dbReference type="EMBL" id="CATOUU010001174">
    <property type="protein sequence ID" value="CAI9976609.1"/>
    <property type="molecule type" value="Genomic_DNA"/>
</dbReference>
<feature type="compositionally biased region" description="Basic and acidic residues" evidence="2">
    <location>
        <begin position="927"/>
        <end position="941"/>
    </location>
</feature>
<evidence type="ECO:0000256" key="2">
    <source>
        <dbReference type="SAM" id="MobiDB-lite"/>
    </source>
</evidence>
<feature type="compositionally biased region" description="Polar residues" evidence="2">
    <location>
        <begin position="687"/>
        <end position="719"/>
    </location>
</feature>
<evidence type="ECO:0000256" key="1">
    <source>
        <dbReference type="SAM" id="Coils"/>
    </source>
</evidence>
<evidence type="ECO:0000313" key="3">
    <source>
        <dbReference type="EMBL" id="CAI9976609.1"/>
    </source>
</evidence>
<feature type="compositionally biased region" description="Polar residues" evidence="2">
    <location>
        <begin position="839"/>
        <end position="871"/>
    </location>
</feature>
<feature type="compositionally biased region" description="Basic and acidic residues" evidence="2">
    <location>
        <begin position="951"/>
        <end position="961"/>
    </location>
</feature>
<keyword evidence="1" id="KW-0175">Coiled coil</keyword>
<feature type="region of interest" description="Disordered" evidence="2">
    <location>
        <begin position="839"/>
        <end position="997"/>
    </location>
</feature>
<name>A0AA86RRA8_9EUKA</name>
<feature type="compositionally biased region" description="Polar residues" evidence="2">
    <location>
        <begin position="967"/>
        <end position="986"/>
    </location>
</feature>
<dbReference type="AlphaFoldDB" id="A0AA86RRA8"/>
<feature type="compositionally biased region" description="Acidic residues" evidence="2">
    <location>
        <begin position="1032"/>
        <end position="1050"/>
    </location>
</feature>
<dbReference type="Gene3D" id="2.20.110.10">
    <property type="entry name" value="Histone H3 K4-specific methyltransferase SET7/9 N-terminal domain"/>
    <property type="match status" value="1"/>
</dbReference>
<keyword evidence="5" id="KW-1185">Reference proteome</keyword>
<feature type="compositionally biased region" description="Polar residues" evidence="2">
    <location>
        <begin position="1016"/>
        <end position="1031"/>
    </location>
</feature>
<feature type="compositionally biased region" description="Polar residues" evidence="2">
    <location>
        <begin position="738"/>
        <end position="762"/>
    </location>
</feature>
<dbReference type="Proteomes" id="UP001642409">
    <property type="component" value="Unassembled WGS sequence"/>
</dbReference>
<gene>
    <name evidence="3" type="ORF">HINF_LOCUS64254</name>
    <name evidence="4" type="ORF">HINF_LOCUS7354</name>
</gene>
<feature type="compositionally biased region" description="Polar residues" evidence="2">
    <location>
        <begin position="641"/>
        <end position="660"/>
    </location>
</feature>
<reference evidence="3" key="1">
    <citation type="submission" date="2023-06" db="EMBL/GenBank/DDBJ databases">
        <authorList>
            <person name="Kurt Z."/>
        </authorList>
    </citation>
    <scope>NUCLEOTIDE SEQUENCE</scope>
</reference>
<feature type="compositionally biased region" description="Acidic residues" evidence="2">
    <location>
        <begin position="915"/>
        <end position="926"/>
    </location>
</feature>
<reference evidence="4 5" key="2">
    <citation type="submission" date="2024-07" db="EMBL/GenBank/DDBJ databases">
        <authorList>
            <person name="Akdeniz Z."/>
        </authorList>
    </citation>
    <scope>NUCLEOTIDE SEQUENCE [LARGE SCALE GENOMIC DNA]</scope>
</reference>
<organism evidence="3">
    <name type="scientific">Hexamita inflata</name>
    <dbReference type="NCBI Taxonomy" id="28002"/>
    <lineage>
        <taxon>Eukaryota</taxon>
        <taxon>Metamonada</taxon>
        <taxon>Diplomonadida</taxon>
        <taxon>Hexamitidae</taxon>
        <taxon>Hexamitinae</taxon>
        <taxon>Hexamita</taxon>
    </lineage>
</organism>